<gene>
    <name evidence="1" type="ORF">V8G54_022509</name>
</gene>
<accession>A0AAQ3N227</accession>
<protein>
    <submittedName>
        <fullName evidence="1">Uncharacterized protein</fullName>
    </submittedName>
</protein>
<evidence type="ECO:0000313" key="2">
    <source>
        <dbReference type="Proteomes" id="UP001374535"/>
    </source>
</evidence>
<dbReference type="EMBL" id="CP144694">
    <property type="protein sequence ID" value="WVZ01703.1"/>
    <property type="molecule type" value="Genomic_DNA"/>
</dbReference>
<dbReference type="AlphaFoldDB" id="A0AAQ3N227"/>
<name>A0AAQ3N227_VIGMU</name>
<dbReference type="Proteomes" id="UP001374535">
    <property type="component" value="Chromosome 7"/>
</dbReference>
<organism evidence="1 2">
    <name type="scientific">Vigna mungo</name>
    <name type="common">Black gram</name>
    <name type="synonym">Phaseolus mungo</name>
    <dbReference type="NCBI Taxonomy" id="3915"/>
    <lineage>
        <taxon>Eukaryota</taxon>
        <taxon>Viridiplantae</taxon>
        <taxon>Streptophyta</taxon>
        <taxon>Embryophyta</taxon>
        <taxon>Tracheophyta</taxon>
        <taxon>Spermatophyta</taxon>
        <taxon>Magnoliopsida</taxon>
        <taxon>eudicotyledons</taxon>
        <taxon>Gunneridae</taxon>
        <taxon>Pentapetalae</taxon>
        <taxon>rosids</taxon>
        <taxon>fabids</taxon>
        <taxon>Fabales</taxon>
        <taxon>Fabaceae</taxon>
        <taxon>Papilionoideae</taxon>
        <taxon>50 kb inversion clade</taxon>
        <taxon>NPAAA clade</taxon>
        <taxon>indigoferoid/millettioid clade</taxon>
        <taxon>Phaseoleae</taxon>
        <taxon>Vigna</taxon>
    </lineage>
</organism>
<sequence>MVGHVWWMSLQSGALRQNPPPIAAPHHSLVLVLPPVRRNAVLTPEKVTALVHKRYVTLRHQAEPLLLPMVAINEVQMNLQVMRTHQIHVPLHERTLSVIQRNLRPHVRIAPRKRQRILYVLLKQKLLVRYYPRHGGYHIVHVHHSQNLHPELLTPFFKLQIPNPRPRKRKHRHGNTFATVANHV</sequence>
<evidence type="ECO:0000313" key="1">
    <source>
        <dbReference type="EMBL" id="WVZ01703.1"/>
    </source>
</evidence>
<proteinExistence type="predicted"/>
<keyword evidence="2" id="KW-1185">Reference proteome</keyword>
<reference evidence="1 2" key="1">
    <citation type="journal article" date="2023" name="Life. Sci Alliance">
        <title>Evolutionary insights into 3D genome organization and epigenetic landscape of Vigna mungo.</title>
        <authorList>
            <person name="Junaid A."/>
            <person name="Singh B."/>
            <person name="Bhatia S."/>
        </authorList>
    </citation>
    <scope>NUCLEOTIDE SEQUENCE [LARGE SCALE GENOMIC DNA]</scope>
    <source>
        <strain evidence="1">Urdbean</strain>
    </source>
</reference>